<evidence type="ECO:0000256" key="4">
    <source>
        <dbReference type="ARBA" id="ARBA00022840"/>
    </source>
</evidence>
<dbReference type="InterPro" id="IPR045269">
    <property type="entry name" value="Atg1-like"/>
</dbReference>
<evidence type="ECO:0000256" key="5">
    <source>
        <dbReference type="PROSITE-ProRule" id="PRU10141"/>
    </source>
</evidence>
<dbReference type="GO" id="GO:0034045">
    <property type="term" value="C:phagophore assembly site membrane"/>
    <property type="evidence" value="ECO:0007669"/>
    <property type="project" value="TreeGrafter"/>
</dbReference>
<evidence type="ECO:0000256" key="3">
    <source>
        <dbReference type="ARBA" id="ARBA00022777"/>
    </source>
</evidence>
<dbReference type="PANTHER" id="PTHR24348:SF22">
    <property type="entry name" value="NON-SPECIFIC SERINE_THREONINE PROTEIN KINASE"/>
    <property type="match status" value="1"/>
</dbReference>
<dbReference type="GO" id="GO:0061709">
    <property type="term" value="P:reticulophagy"/>
    <property type="evidence" value="ECO:0007669"/>
    <property type="project" value="TreeGrafter"/>
</dbReference>
<dbReference type="STRING" id="307972.A0A2G8LFF0"/>
<evidence type="ECO:0000313" key="7">
    <source>
        <dbReference type="EMBL" id="PIK58973.1"/>
    </source>
</evidence>
<dbReference type="FunFam" id="3.30.200.20:FF:000149">
    <property type="entry name" value="serine/threonine-protein kinase unc-51 isoform X1"/>
    <property type="match status" value="1"/>
</dbReference>
<evidence type="ECO:0000256" key="2">
    <source>
        <dbReference type="ARBA" id="ARBA00022741"/>
    </source>
</evidence>
<feature type="binding site" evidence="5">
    <location>
        <position position="43"/>
    </location>
    <ligand>
        <name>ATP</name>
        <dbReference type="ChEBI" id="CHEBI:30616"/>
    </ligand>
</feature>
<dbReference type="InterPro" id="IPR017441">
    <property type="entry name" value="Protein_kinase_ATP_BS"/>
</dbReference>
<dbReference type="OrthoDB" id="346907at2759"/>
<dbReference type="EMBL" id="MRZV01000096">
    <property type="protein sequence ID" value="PIK58973.1"/>
    <property type="molecule type" value="Genomic_DNA"/>
</dbReference>
<organism evidence="7 8">
    <name type="scientific">Stichopus japonicus</name>
    <name type="common">Sea cucumber</name>
    <dbReference type="NCBI Taxonomy" id="307972"/>
    <lineage>
        <taxon>Eukaryota</taxon>
        <taxon>Metazoa</taxon>
        <taxon>Echinodermata</taxon>
        <taxon>Eleutherozoa</taxon>
        <taxon>Echinozoa</taxon>
        <taxon>Holothuroidea</taxon>
        <taxon>Aspidochirotacea</taxon>
        <taxon>Aspidochirotida</taxon>
        <taxon>Stichopodidae</taxon>
        <taxon>Apostichopus</taxon>
    </lineage>
</organism>
<dbReference type="GO" id="GO:0005524">
    <property type="term" value="F:ATP binding"/>
    <property type="evidence" value="ECO:0007669"/>
    <property type="project" value="UniProtKB-UniRule"/>
</dbReference>
<keyword evidence="3 7" id="KW-0418">Kinase</keyword>
<dbReference type="AlphaFoldDB" id="A0A2G8LFF0"/>
<dbReference type="GO" id="GO:0010508">
    <property type="term" value="P:positive regulation of autophagy"/>
    <property type="evidence" value="ECO:0007669"/>
    <property type="project" value="TreeGrafter"/>
</dbReference>
<gene>
    <name evidence="7" type="ORF">BSL78_04073</name>
</gene>
<dbReference type="GO" id="GO:0042594">
    <property type="term" value="P:response to starvation"/>
    <property type="evidence" value="ECO:0007669"/>
    <property type="project" value="TreeGrafter"/>
</dbReference>
<dbReference type="GO" id="GO:0004674">
    <property type="term" value="F:protein serine/threonine kinase activity"/>
    <property type="evidence" value="ECO:0007669"/>
    <property type="project" value="InterPro"/>
</dbReference>
<proteinExistence type="predicted"/>
<dbReference type="Proteomes" id="UP000230750">
    <property type="component" value="Unassembled WGS sequence"/>
</dbReference>
<keyword evidence="2 5" id="KW-0547">Nucleotide-binding</keyword>
<dbReference type="GO" id="GO:0000422">
    <property type="term" value="P:autophagy of mitochondrion"/>
    <property type="evidence" value="ECO:0007669"/>
    <property type="project" value="TreeGrafter"/>
</dbReference>
<reference evidence="7 8" key="1">
    <citation type="journal article" date="2017" name="PLoS Biol.">
        <title>The sea cucumber genome provides insights into morphological evolution and visceral regeneration.</title>
        <authorList>
            <person name="Zhang X."/>
            <person name="Sun L."/>
            <person name="Yuan J."/>
            <person name="Sun Y."/>
            <person name="Gao Y."/>
            <person name="Zhang L."/>
            <person name="Li S."/>
            <person name="Dai H."/>
            <person name="Hamel J.F."/>
            <person name="Liu C."/>
            <person name="Yu Y."/>
            <person name="Liu S."/>
            <person name="Lin W."/>
            <person name="Guo K."/>
            <person name="Jin S."/>
            <person name="Xu P."/>
            <person name="Storey K.B."/>
            <person name="Huan P."/>
            <person name="Zhang T."/>
            <person name="Zhou Y."/>
            <person name="Zhang J."/>
            <person name="Lin C."/>
            <person name="Li X."/>
            <person name="Xing L."/>
            <person name="Huo D."/>
            <person name="Sun M."/>
            <person name="Wang L."/>
            <person name="Mercier A."/>
            <person name="Li F."/>
            <person name="Yang H."/>
            <person name="Xiang J."/>
        </authorList>
    </citation>
    <scope>NUCLEOTIDE SEQUENCE [LARGE SCALE GENOMIC DNA]</scope>
    <source>
        <strain evidence="7">Shaxun</strain>
        <tissue evidence="7">Muscle</tissue>
    </source>
</reference>
<keyword evidence="8" id="KW-1185">Reference proteome</keyword>
<feature type="domain" description="Protein kinase" evidence="6">
    <location>
        <begin position="1"/>
        <end position="200"/>
    </location>
</feature>
<dbReference type="GO" id="GO:0000045">
    <property type="term" value="P:autophagosome assembly"/>
    <property type="evidence" value="ECO:0007669"/>
    <property type="project" value="TreeGrafter"/>
</dbReference>
<protein>
    <submittedName>
        <fullName evidence="7">Putative serine/threonine-protein kinase ULK2 isoform X8</fullName>
    </submittedName>
</protein>
<dbReference type="Gene3D" id="1.10.510.10">
    <property type="entry name" value="Transferase(Phosphotransferase) domain 1"/>
    <property type="match status" value="1"/>
</dbReference>
<dbReference type="GO" id="GO:0034727">
    <property type="term" value="P:piecemeal microautophagy of the nucleus"/>
    <property type="evidence" value="ECO:0007669"/>
    <property type="project" value="TreeGrafter"/>
</dbReference>
<dbReference type="GO" id="GO:0005829">
    <property type="term" value="C:cytosol"/>
    <property type="evidence" value="ECO:0007669"/>
    <property type="project" value="TreeGrafter"/>
</dbReference>
<keyword evidence="1" id="KW-0808">Transferase</keyword>
<keyword evidence="4 5" id="KW-0067">ATP-binding</keyword>
<dbReference type="Gene3D" id="3.30.200.20">
    <property type="entry name" value="Phosphorylase Kinase, domain 1"/>
    <property type="match status" value="1"/>
</dbReference>
<dbReference type="Pfam" id="PF00069">
    <property type="entry name" value="Pkinase"/>
    <property type="match status" value="2"/>
</dbReference>
<comment type="caution">
    <text evidence="7">The sequence shown here is derived from an EMBL/GenBank/DDBJ whole genome shotgun (WGS) entry which is preliminary data.</text>
</comment>
<name>A0A2G8LFF0_STIJA</name>
<sequence length="200" mass="22871">MMEKMESVDDYEYHTSDFIGHGAFAVVFKGRNKKKTDQVVAIKNIHKKNLSKSQTFPEKEIEILKELHHENVVALLHFKYKDKNIHKTGIESKIRDVKRISFLVIHVMEFCNGGDLADYLHADFGFARFLEEDMMAATICGSPLYMAPEVITSQQYTAKADLWSVGTIIYQCLTGSAPFKASNPKELKMFYEKARAVEPK</sequence>
<dbReference type="SUPFAM" id="SSF56112">
    <property type="entry name" value="Protein kinase-like (PK-like)"/>
    <property type="match status" value="1"/>
</dbReference>
<accession>A0A2G8LFF0</accession>
<dbReference type="PROSITE" id="PS00107">
    <property type="entry name" value="PROTEIN_KINASE_ATP"/>
    <property type="match status" value="1"/>
</dbReference>
<dbReference type="GO" id="GO:0005776">
    <property type="term" value="C:autophagosome"/>
    <property type="evidence" value="ECO:0007669"/>
    <property type="project" value="TreeGrafter"/>
</dbReference>
<dbReference type="InterPro" id="IPR011009">
    <property type="entry name" value="Kinase-like_dom_sf"/>
</dbReference>
<evidence type="ECO:0000259" key="6">
    <source>
        <dbReference type="PROSITE" id="PS50011"/>
    </source>
</evidence>
<dbReference type="PANTHER" id="PTHR24348">
    <property type="entry name" value="SERINE/THREONINE-PROTEIN KINASE UNC-51-RELATED"/>
    <property type="match status" value="1"/>
</dbReference>
<evidence type="ECO:0000313" key="8">
    <source>
        <dbReference type="Proteomes" id="UP000230750"/>
    </source>
</evidence>
<dbReference type="InterPro" id="IPR000719">
    <property type="entry name" value="Prot_kinase_dom"/>
</dbReference>
<evidence type="ECO:0000256" key="1">
    <source>
        <dbReference type="ARBA" id="ARBA00022679"/>
    </source>
</evidence>
<dbReference type="GO" id="GO:0048675">
    <property type="term" value="P:axon extension"/>
    <property type="evidence" value="ECO:0007669"/>
    <property type="project" value="TreeGrafter"/>
</dbReference>
<dbReference type="PROSITE" id="PS50011">
    <property type="entry name" value="PROTEIN_KINASE_DOM"/>
    <property type="match status" value="1"/>
</dbReference>